<evidence type="ECO:0000256" key="6">
    <source>
        <dbReference type="RuleBase" id="RU003820"/>
    </source>
</evidence>
<keyword evidence="4 6" id="KW-0249">Electron transport</keyword>
<keyword evidence="9" id="KW-1185">Reference proteome</keyword>
<proteinExistence type="inferred from homology"/>
<dbReference type="RefSeq" id="WP_089272669.1">
    <property type="nucleotide sequence ID" value="NZ_FZOC01000002.1"/>
</dbReference>
<comment type="cofactor">
    <cofactor evidence="1 6">
        <name>Fe(3+)</name>
        <dbReference type="ChEBI" id="CHEBI:29034"/>
    </cofactor>
</comment>
<evidence type="ECO:0000313" key="9">
    <source>
        <dbReference type="Proteomes" id="UP000198324"/>
    </source>
</evidence>
<sequence length="55" mass="6159">MRCACLNCGYIYVPEKGDPSQDIAPGTEARDLPPEWTCPKCKSDQDSFAMMEDDE</sequence>
<dbReference type="Proteomes" id="UP000198324">
    <property type="component" value="Unassembled WGS sequence"/>
</dbReference>
<organism evidence="8 9">
    <name type="scientific">Humidesulfovibrio mexicanus</name>
    <dbReference type="NCBI Taxonomy" id="147047"/>
    <lineage>
        <taxon>Bacteria</taxon>
        <taxon>Pseudomonadati</taxon>
        <taxon>Thermodesulfobacteriota</taxon>
        <taxon>Desulfovibrionia</taxon>
        <taxon>Desulfovibrionales</taxon>
        <taxon>Desulfovibrionaceae</taxon>
        <taxon>Humidesulfovibrio</taxon>
    </lineage>
</organism>
<comment type="similarity">
    <text evidence="6">Belongs to the rubredoxin family.</text>
</comment>
<dbReference type="InterPro" id="IPR050526">
    <property type="entry name" value="Rubredoxin_ET"/>
</dbReference>
<dbReference type="InterPro" id="IPR024935">
    <property type="entry name" value="Rubredoxin_dom"/>
</dbReference>
<evidence type="ECO:0000259" key="7">
    <source>
        <dbReference type="PROSITE" id="PS50903"/>
    </source>
</evidence>
<dbReference type="SUPFAM" id="SSF57802">
    <property type="entry name" value="Rubredoxin-like"/>
    <property type="match status" value="1"/>
</dbReference>
<dbReference type="GO" id="GO:0043448">
    <property type="term" value="P:alkane catabolic process"/>
    <property type="evidence" value="ECO:0007669"/>
    <property type="project" value="TreeGrafter"/>
</dbReference>
<dbReference type="OrthoDB" id="9808980at2"/>
<dbReference type="PANTHER" id="PTHR47627">
    <property type="entry name" value="RUBREDOXIN"/>
    <property type="match status" value="1"/>
</dbReference>
<feature type="domain" description="Rubredoxin-like" evidence="7">
    <location>
        <begin position="5"/>
        <end position="51"/>
    </location>
</feature>
<keyword evidence="5 6" id="KW-0408">Iron</keyword>
<dbReference type="GO" id="GO:0005506">
    <property type="term" value="F:iron ion binding"/>
    <property type="evidence" value="ECO:0007669"/>
    <property type="project" value="UniProtKB-UniRule"/>
</dbReference>
<evidence type="ECO:0000256" key="5">
    <source>
        <dbReference type="ARBA" id="ARBA00023004"/>
    </source>
</evidence>
<keyword evidence="2" id="KW-0813">Transport</keyword>
<evidence type="ECO:0000256" key="3">
    <source>
        <dbReference type="ARBA" id="ARBA00022723"/>
    </source>
</evidence>
<dbReference type="Gene3D" id="2.20.28.10">
    <property type="match status" value="1"/>
</dbReference>
<evidence type="ECO:0000256" key="1">
    <source>
        <dbReference type="ARBA" id="ARBA00001965"/>
    </source>
</evidence>
<dbReference type="PRINTS" id="PR00163">
    <property type="entry name" value="RUBREDOXIN"/>
</dbReference>
<name>A0A238Z1U3_9BACT</name>
<reference evidence="8 9" key="1">
    <citation type="submission" date="2017-06" db="EMBL/GenBank/DDBJ databases">
        <authorList>
            <person name="Kim H.J."/>
            <person name="Triplett B.A."/>
        </authorList>
    </citation>
    <scope>NUCLEOTIDE SEQUENCE [LARGE SCALE GENOMIC DNA]</scope>
    <source>
        <strain evidence="8 9">DSM 13116</strain>
    </source>
</reference>
<dbReference type="AlphaFoldDB" id="A0A238Z1U3"/>
<accession>A0A238Z1U3</accession>
<evidence type="ECO:0000313" key="8">
    <source>
        <dbReference type="EMBL" id="SNR77232.1"/>
    </source>
</evidence>
<gene>
    <name evidence="8" type="ORF">SAMN04488503_1169</name>
</gene>
<evidence type="ECO:0000256" key="4">
    <source>
        <dbReference type="ARBA" id="ARBA00022982"/>
    </source>
</evidence>
<dbReference type="EMBL" id="FZOC01000002">
    <property type="protein sequence ID" value="SNR77232.1"/>
    <property type="molecule type" value="Genomic_DNA"/>
</dbReference>
<dbReference type="InterPro" id="IPR024934">
    <property type="entry name" value="Rubredoxin-like_dom"/>
</dbReference>
<dbReference type="GO" id="GO:0009055">
    <property type="term" value="F:electron transfer activity"/>
    <property type="evidence" value="ECO:0007669"/>
    <property type="project" value="TreeGrafter"/>
</dbReference>
<dbReference type="PANTHER" id="PTHR47627:SF1">
    <property type="entry name" value="RUBREDOXIN-1-RELATED"/>
    <property type="match status" value="1"/>
</dbReference>
<evidence type="ECO:0000256" key="2">
    <source>
        <dbReference type="ARBA" id="ARBA00022448"/>
    </source>
</evidence>
<keyword evidence="3 6" id="KW-0479">Metal-binding</keyword>
<dbReference type="PROSITE" id="PS50903">
    <property type="entry name" value="RUBREDOXIN_LIKE"/>
    <property type="match status" value="1"/>
</dbReference>
<protein>
    <recommendedName>
        <fullName evidence="6">Rubredoxin</fullName>
    </recommendedName>
</protein>
<dbReference type="Pfam" id="PF00301">
    <property type="entry name" value="Rubredoxin"/>
    <property type="match status" value="1"/>
</dbReference>